<dbReference type="Pfam" id="PF00561">
    <property type="entry name" value="Abhydrolase_1"/>
    <property type="match status" value="1"/>
</dbReference>
<dbReference type="PRINTS" id="PR00111">
    <property type="entry name" value="ABHYDROLASE"/>
</dbReference>
<evidence type="ECO:0000256" key="1">
    <source>
        <dbReference type="SAM" id="SignalP"/>
    </source>
</evidence>
<dbReference type="OrthoDB" id="5422338at2"/>
<dbReference type="PANTHER" id="PTHR43194">
    <property type="entry name" value="HYDROLASE ALPHA/BETA FOLD FAMILY"/>
    <property type="match status" value="1"/>
</dbReference>
<dbReference type="SUPFAM" id="SSF53474">
    <property type="entry name" value="alpha/beta-Hydrolases"/>
    <property type="match status" value="1"/>
</dbReference>
<dbReference type="InterPro" id="IPR000639">
    <property type="entry name" value="Epox_hydrolase-like"/>
</dbReference>
<reference evidence="4" key="1">
    <citation type="submission" date="2016-10" db="EMBL/GenBank/DDBJ databases">
        <authorList>
            <person name="Varghese N."/>
            <person name="Submissions S."/>
        </authorList>
    </citation>
    <scope>NUCLEOTIDE SEQUENCE [LARGE SCALE GENOMIC DNA]</scope>
    <source>
        <strain evidence="4">CGMCC 1.6963</strain>
    </source>
</reference>
<feature type="signal peptide" evidence="1">
    <location>
        <begin position="1"/>
        <end position="23"/>
    </location>
</feature>
<organism evidence="3 4">
    <name type="scientific">Pedococcus cremeus</name>
    <dbReference type="NCBI Taxonomy" id="587636"/>
    <lineage>
        <taxon>Bacteria</taxon>
        <taxon>Bacillati</taxon>
        <taxon>Actinomycetota</taxon>
        <taxon>Actinomycetes</taxon>
        <taxon>Micrococcales</taxon>
        <taxon>Intrasporangiaceae</taxon>
        <taxon>Pedococcus</taxon>
    </lineage>
</organism>
<proteinExistence type="predicted"/>
<feature type="chain" id="PRO_5039515707" evidence="1">
    <location>
        <begin position="24"/>
        <end position="392"/>
    </location>
</feature>
<evidence type="ECO:0000313" key="4">
    <source>
        <dbReference type="Proteomes" id="UP000199019"/>
    </source>
</evidence>
<keyword evidence="4" id="KW-1185">Reference proteome</keyword>
<dbReference type="InterPro" id="IPR050228">
    <property type="entry name" value="Carboxylesterase_BioH"/>
</dbReference>
<keyword evidence="1" id="KW-0732">Signal</keyword>
<dbReference type="GO" id="GO:0003824">
    <property type="term" value="F:catalytic activity"/>
    <property type="evidence" value="ECO:0007669"/>
    <property type="project" value="InterPro"/>
</dbReference>
<dbReference type="STRING" id="587636.SAMN05216199_4075"/>
<sequence>MSPRQNTVLGLGLGLAAAGAATAAGVAAERVTKTRRRALLTLTPEGLYDHKPDKELVVVATDGVPLHVEVDEPDPAAAHPDHPTIVFSHGYTLSLKAWVLQRRALVQAGYRVVLWDQRSHGQSERGSRDSCTIEQLGRDLHSVISEVVPEGRLVLVGHSMGGMTVMALADQFPDLIRERVIAAAFVATSAGGRNMVTLGFGQFLGRALGRLGPRLLDQLGTRQEWLNSVRHLGRDLEDFIVERWSFASPVSPAAVRYTGDMIFRTPFTVMSDFLPSIDLHDKRDALAQFHGIETLVVNGTQDLLTPPDHSEEIVRLVPGAEHVVINEAGHIIMLEHPEVVTGLLLSLVERGLRAADEGVRVERKPRVRRTLTDVAKRRKVARARGRGRHEAP</sequence>
<dbReference type="PRINTS" id="PR00412">
    <property type="entry name" value="EPOXHYDRLASE"/>
</dbReference>
<feature type="domain" description="AB hydrolase-1" evidence="2">
    <location>
        <begin position="83"/>
        <end position="337"/>
    </location>
</feature>
<protein>
    <submittedName>
        <fullName evidence="3">Pimeloyl-ACP methyl ester carboxylesterase</fullName>
    </submittedName>
</protein>
<dbReference type="InterPro" id="IPR000073">
    <property type="entry name" value="AB_hydrolase_1"/>
</dbReference>
<dbReference type="RefSeq" id="WP_091762190.1">
    <property type="nucleotide sequence ID" value="NZ_FOHB01000009.1"/>
</dbReference>
<evidence type="ECO:0000313" key="3">
    <source>
        <dbReference type="EMBL" id="SES47420.1"/>
    </source>
</evidence>
<dbReference type="InterPro" id="IPR029058">
    <property type="entry name" value="AB_hydrolase_fold"/>
</dbReference>
<dbReference type="Gene3D" id="3.40.50.1820">
    <property type="entry name" value="alpha/beta hydrolase"/>
    <property type="match status" value="1"/>
</dbReference>
<dbReference type="PANTHER" id="PTHR43194:SF2">
    <property type="entry name" value="PEROXISOMAL MEMBRANE PROTEIN LPX1"/>
    <property type="match status" value="1"/>
</dbReference>
<dbReference type="Proteomes" id="UP000199019">
    <property type="component" value="Unassembled WGS sequence"/>
</dbReference>
<accession>A0A1H9XMK9</accession>
<name>A0A1H9XMK9_9MICO</name>
<evidence type="ECO:0000259" key="2">
    <source>
        <dbReference type="Pfam" id="PF00561"/>
    </source>
</evidence>
<gene>
    <name evidence="3" type="ORF">SAMN05216199_4075</name>
</gene>
<dbReference type="EMBL" id="FOHB01000009">
    <property type="protein sequence ID" value="SES47420.1"/>
    <property type="molecule type" value="Genomic_DNA"/>
</dbReference>
<dbReference type="AlphaFoldDB" id="A0A1H9XMK9"/>